<evidence type="ECO:0000313" key="2">
    <source>
        <dbReference type="EMBL" id="MRW98052.1"/>
    </source>
</evidence>
<evidence type="ECO:0000313" key="3">
    <source>
        <dbReference type="Proteomes" id="UP000443423"/>
    </source>
</evidence>
<protein>
    <submittedName>
        <fullName evidence="2">Uncharacterized protein</fullName>
    </submittedName>
</protein>
<reference evidence="2 3" key="1">
    <citation type="submission" date="2019-11" db="EMBL/GenBank/DDBJ databases">
        <title>Whole genome sequence of Haloferax sp. MBLA0078.</title>
        <authorList>
            <person name="Seo M.-J."/>
            <person name="Cho E.-S."/>
        </authorList>
    </citation>
    <scope>NUCLEOTIDE SEQUENCE [LARGE SCALE GENOMIC DNA]</scope>
    <source>
        <strain evidence="2 3">MBLA0078</strain>
    </source>
</reference>
<dbReference type="AlphaFoldDB" id="A0A6A8GBL1"/>
<dbReference type="OrthoDB" id="286651at2157"/>
<dbReference type="Proteomes" id="UP000443423">
    <property type="component" value="Unassembled WGS sequence"/>
</dbReference>
<accession>A0A6A8GBL1</accession>
<sequence>MTPEKFHASKHEPRGFDEHTPSNQPTTETADNRLSLFVVAVDEHESHSGDCLDPLSDIAWLQFIDGLDMHVVVGGENDFFDTIGSEVDSQNGLWLVDAAGTIHRKWALPSERREVLSIGRAVEQTLDTWGDAR</sequence>
<dbReference type="EMBL" id="WKJQ01000002">
    <property type="protein sequence ID" value="MRW98052.1"/>
    <property type="molecule type" value="Genomic_DNA"/>
</dbReference>
<gene>
    <name evidence="2" type="ORF">GJR99_15910</name>
</gene>
<evidence type="ECO:0000256" key="1">
    <source>
        <dbReference type="SAM" id="MobiDB-lite"/>
    </source>
</evidence>
<comment type="caution">
    <text evidence="2">The sequence shown here is derived from an EMBL/GenBank/DDBJ whole genome shotgun (WGS) entry which is preliminary data.</text>
</comment>
<organism evidence="2 3">
    <name type="scientific">Haloferax marinum</name>
    <dbReference type="NCBI Taxonomy" id="2666143"/>
    <lineage>
        <taxon>Archaea</taxon>
        <taxon>Methanobacteriati</taxon>
        <taxon>Methanobacteriota</taxon>
        <taxon>Stenosarchaea group</taxon>
        <taxon>Halobacteria</taxon>
        <taxon>Halobacteriales</taxon>
        <taxon>Haloferacaceae</taxon>
        <taxon>Haloferax</taxon>
    </lineage>
</organism>
<keyword evidence="3" id="KW-1185">Reference proteome</keyword>
<name>A0A6A8GBL1_9EURY</name>
<feature type="compositionally biased region" description="Basic and acidic residues" evidence="1">
    <location>
        <begin position="1"/>
        <end position="20"/>
    </location>
</feature>
<feature type="region of interest" description="Disordered" evidence="1">
    <location>
        <begin position="1"/>
        <end position="31"/>
    </location>
</feature>
<proteinExistence type="predicted"/>
<dbReference type="RefSeq" id="WP_151114043.1">
    <property type="nucleotide sequence ID" value="NZ_WKJQ01000002.1"/>
</dbReference>